<dbReference type="PANTHER" id="PTHR44688">
    <property type="entry name" value="DNA-BINDING TRANSCRIPTIONAL ACTIVATOR DEVR_DOSR"/>
    <property type="match status" value="1"/>
</dbReference>
<keyword evidence="2" id="KW-0238">DNA-binding</keyword>
<dbReference type="Gene3D" id="1.10.10.10">
    <property type="entry name" value="Winged helix-like DNA-binding domain superfamily/Winged helix DNA-binding domain"/>
    <property type="match status" value="1"/>
</dbReference>
<dbReference type="GO" id="GO:0006355">
    <property type="term" value="P:regulation of DNA-templated transcription"/>
    <property type="evidence" value="ECO:0007669"/>
    <property type="project" value="InterPro"/>
</dbReference>
<dbReference type="Pfam" id="PF00196">
    <property type="entry name" value="GerE"/>
    <property type="match status" value="1"/>
</dbReference>
<dbReference type="AlphaFoldDB" id="A0A542SPM5"/>
<sequence>MMVREMEGGDRVESVCGAVTSDIDAVASDLNSALDRDASTEVADIVGRTFWQLLDHDPALAIRGLYALDPAVTNLHPGLRAAKSLCGLMDTRYVLAPAGDAPGRDLDRTDLVAMFQDMMFGAAHRKDSESLAAARAVRELALSVMAGDTEHAQAFFGMVLLHTGIISLLNEDFDAAITDFNAAHRLGRNDGALLLERDAHAKLGLVHGLLGRVNALDAGARPGQPDPTAVILRPYTHYSHDTVGALRAVERLDPDARERAYAIDVLDPLNSLWPIALLLRCRMELVRGTPGKVLDQIALVSGVHDRRKCPLSRDIVMSVAIDAFSAIGEYGMAWDVYAKHPAGIFTGTSHLRLLLATGEYDRAQQIIDANLNCVETYAVVRDESIMALAWLRVATGQPIGAATARHIVRLVTQESKWRVAWAVPPAVHQALCDESPEFAAAFAAHRQGNIDADSALKVPLSNAELRVLRAIAVKDTVARAGQHLYLSPNTVKTHLASIYRKLGVHDRQGMLARAGELGLL</sequence>
<keyword evidence="3" id="KW-0804">Transcription</keyword>
<gene>
    <name evidence="5" type="ORF">FB389_1257</name>
</gene>
<dbReference type="SMART" id="SM00421">
    <property type="entry name" value="HTH_LUXR"/>
    <property type="match status" value="1"/>
</dbReference>
<keyword evidence="6" id="KW-1185">Reference proteome</keyword>
<dbReference type="EMBL" id="VFNV01000001">
    <property type="protein sequence ID" value="TQK76574.1"/>
    <property type="molecule type" value="Genomic_DNA"/>
</dbReference>
<proteinExistence type="predicted"/>
<dbReference type="SUPFAM" id="SSF46894">
    <property type="entry name" value="C-terminal effector domain of the bipartite response regulators"/>
    <property type="match status" value="1"/>
</dbReference>
<accession>A0A542SPM5</accession>
<dbReference type="PROSITE" id="PS50043">
    <property type="entry name" value="HTH_LUXR_2"/>
    <property type="match status" value="1"/>
</dbReference>
<evidence type="ECO:0000259" key="4">
    <source>
        <dbReference type="PROSITE" id="PS50043"/>
    </source>
</evidence>
<evidence type="ECO:0000256" key="3">
    <source>
        <dbReference type="ARBA" id="ARBA00023163"/>
    </source>
</evidence>
<evidence type="ECO:0000256" key="1">
    <source>
        <dbReference type="ARBA" id="ARBA00023015"/>
    </source>
</evidence>
<comment type="caution">
    <text evidence="5">The sequence shown here is derived from an EMBL/GenBank/DDBJ whole genome shotgun (WGS) entry which is preliminary data.</text>
</comment>
<keyword evidence="1" id="KW-0805">Transcription regulation</keyword>
<dbReference type="InterPro" id="IPR000792">
    <property type="entry name" value="Tscrpt_reg_LuxR_C"/>
</dbReference>
<evidence type="ECO:0000313" key="6">
    <source>
        <dbReference type="Proteomes" id="UP000316181"/>
    </source>
</evidence>
<evidence type="ECO:0000256" key="2">
    <source>
        <dbReference type="ARBA" id="ARBA00023125"/>
    </source>
</evidence>
<dbReference type="PANTHER" id="PTHR44688:SF16">
    <property type="entry name" value="DNA-BINDING TRANSCRIPTIONAL ACTIVATOR DEVR_DOSR"/>
    <property type="match status" value="1"/>
</dbReference>
<reference evidence="5 6" key="1">
    <citation type="submission" date="2019-06" db="EMBL/GenBank/DDBJ databases">
        <title>Sequencing the genomes of 1000 actinobacteria strains.</title>
        <authorList>
            <person name="Klenk H.-P."/>
        </authorList>
    </citation>
    <scope>NUCLEOTIDE SEQUENCE [LARGE SCALE GENOMIC DNA]</scope>
    <source>
        <strain evidence="5 6">DSM 10596</strain>
    </source>
</reference>
<organism evidence="5 6">
    <name type="scientific">Rarobacter incanus</name>
    <dbReference type="NCBI Taxonomy" id="153494"/>
    <lineage>
        <taxon>Bacteria</taxon>
        <taxon>Bacillati</taxon>
        <taxon>Actinomycetota</taxon>
        <taxon>Actinomycetes</taxon>
        <taxon>Micrococcales</taxon>
        <taxon>Rarobacteraceae</taxon>
        <taxon>Rarobacter</taxon>
    </lineage>
</organism>
<dbReference type="InterPro" id="IPR016032">
    <property type="entry name" value="Sig_transdc_resp-reg_C-effctor"/>
</dbReference>
<dbReference type="InterPro" id="IPR036388">
    <property type="entry name" value="WH-like_DNA-bd_sf"/>
</dbReference>
<dbReference type="Proteomes" id="UP000316181">
    <property type="component" value="Unassembled WGS sequence"/>
</dbReference>
<dbReference type="GO" id="GO:0003677">
    <property type="term" value="F:DNA binding"/>
    <property type="evidence" value="ECO:0007669"/>
    <property type="project" value="UniProtKB-KW"/>
</dbReference>
<protein>
    <submittedName>
        <fullName evidence="5">Regulatory LuxR family protein</fullName>
    </submittedName>
</protein>
<name>A0A542SPM5_9MICO</name>
<evidence type="ECO:0000313" key="5">
    <source>
        <dbReference type="EMBL" id="TQK76574.1"/>
    </source>
</evidence>
<feature type="domain" description="HTH luxR-type" evidence="4">
    <location>
        <begin position="453"/>
        <end position="518"/>
    </location>
</feature>
<dbReference type="CDD" id="cd06170">
    <property type="entry name" value="LuxR_C_like"/>
    <property type="match status" value="1"/>
</dbReference>